<proteinExistence type="predicted"/>
<keyword evidence="3" id="KW-1185">Reference proteome</keyword>
<sequence>MSARLVRVLEIGMFPVLWIARKGLSIPSLPISALWWKRIGLAIMSAAFGVTVWARFHWTPGTLGERQWAPVGNLAFISGLVCMWMVYVFGLIVLDQVVVAAVRRLARLLPVGGSGSLAIARHTLESRRAVGRRDFWHSKIELGALSLVAIVLCGSVAGFTIDRATAHQVDSLAFDAVVEPAGSAQSTQDPVVGVDRVALNPAVIAALEADPSLAVVPFGRVTVGPVDSTVPTAPITIVSPGDLDRVTPGGARPLGLQDGFLLSPDIDEGTLRFPAPERVIDVSTGLGTATLFHRPWFNASTLATRGWAESVWGDVPVVGAMVKYVGDDVPASDRFQYVADAAARAGAVAQPAPALSAKDVAYFRSVHDFSRGALGVLSVVVGILASGMMIVLAVRTVRTNRRVRATVAALGATPRALALAVPIDAAISLGFAFVVGLPVGVIVAAVIKHPTLLVDGAPLDLGNTAWGLWWNLTHIGWGQMVAIAAATWVLAVAATTVYGFMVARRTPVDELREAIKEGVS</sequence>
<reference evidence="2 3" key="1">
    <citation type="submission" date="2020-07" db="EMBL/GenBank/DDBJ databases">
        <title>Sequencing the genomes of 1000 actinobacteria strains.</title>
        <authorList>
            <person name="Klenk H.-P."/>
        </authorList>
    </citation>
    <scope>NUCLEOTIDE SEQUENCE [LARGE SCALE GENOMIC DNA]</scope>
    <source>
        <strain evidence="2 3">DSM 19970</strain>
    </source>
</reference>
<name>A0A7Y9ZB99_9MICO</name>
<keyword evidence="1" id="KW-0472">Membrane</keyword>
<evidence type="ECO:0000313" key="2">
    <source>
        <dbReference type="EMBL" id="NYI40166.1"/>
    </source>
</evidence>
<evidence type="ECO:0000313" key="3">
    <source>
        <dbReference type="Proteomes" id="UP000547973"/>
    </source>
</evidence>
<comment type="caution">
    <text evidence="2">The sequence shown here is derived from an EMBL/GenBank/DDBJ whole genome shotgun (WGS) entry which is preliminary data.</text>
</comment>
<organism evidence="2 3">
    <name type="scientific">Demequina lutea</name>
    <dbReference type="NCBI Taxonomy" id="431489"/>
    <lineage>
        <taxon>Bacteria</taxon>
        <taxon>Bacillati</taxon>
        <taxon>Actinomycetota</taxon>
        <taxon>Actinomycetes</taxon>
        <taxon>Micrococcales</taxon>
        <taxon>Demequinaceae</taxon>
        <taxon>Demequina</taxon>
    </lineage>
</organism>
<dbReference type="EMBL" id="JACBZO010000001">
    <property type="protein sequence ID" value="NYI40166.1"/>
    <property type="molecule type" value="Genomic_DNA"/>
</dbReference>
<feature type="transmembrane region" description="Helical" evidence="1">
    <location>
        <begin position="373"/>
        <end position="394"/>
    </location>
</feature>
<accession>A0A7Y9ZB99</accession>
<dbReference type="RefSeq" id="WP_062074845.1">
    <property type="nucleotide sequence ID" value="NZ_BBRC01000004.1"/>
</dbReference>
<dbReference type="Proteomes" id="UP000547973">
    <property type="component" value="Unassembled WGS sequence"/>
</dbReference>
<dbReference type="OrthoDB" id="5135733at2"/>
<feature type="transmembrane region" description="Helical" evidence="1">
    <location>
        <begin position="35"/>
        <end position="54"/>
    </location>
</feature>
<keyword evidence="1" id="KW-1133">Transmembrane helix</keyword>
<gene>
    <name evidence="2" type="ORF">BKA03_000285</name>
</gene>
<keyword evidence="1" id="KW-0812">Transmembrane</keyword>
<dbReference type="AlphaFoldDB" id="A0A7Y9ZB99"/>
<feature type="transmembrane region" description="Helical" evidence="1">
    <location>
        <begin position="142"/>
        <end position="161"/>
    </location>
</feature>
<feature type="transmembrane region" description="Helical" evidence="1">
    <location>
        <begin position="74"/>
        <end position="94"/>
    </location>
</feature>
<feature type="transmembrane region" description="Helical" evidence="1">
    <location>
        <begin position="425"/>
        <end position="447"/>
    </location>
</feature>
<protein>
    <recommendedName>
        <fullName evidence="4">FtsX-like permease family protein</fullName>
    </recommendedName>
</protein>
<evidence type="ECO:0000256" key="1">
    <source>
        <dbReference type="SAM" id="Phobius"/>
    </source>
</evidence>
<feature type="transmembrane region" description="Helical" evidence="1">
    <location>
        <begin position="477"/>
        <end position="503"/>
    </location>
</feature>
<evidence type="ECO:0008006" key="4">
    <source>
        <dbReference type="Google" id="ProtNLM"/>
    </source>
</evidence>